<reference evidence="2" key="1">
    <citation type="submission" date="2014-11" db="EMBL/GenBank/DDBJ databases">
        <authorList>
            <person name="Amaro Gonzalez C."/>
        </authorList>
    </citation>
    <scope>NUCLEOTIDE SEQUENCE</scope>
</reference>
<sequence length="28" mass="3306">MEGKKEEKRKAIIIPKNKSNDIRNTARH</sequence>
<proteinExistence type="predicted"/>
<organism evidence="2">
    <name type="scientific">Anguilla anguilla</name>
    <name type="common">European freshwater eel</name>
    <name type="synonym">Muraena anguilla</name>
    <dbReference type="NCBI Taxonomy" id="7936"/>
    <lineage>
        <taxon>Eukaryota</taxon>
        <taxon>Metazoa</taxon>
        <taxon>Chordata</taxon>
        <taxon>Craniata</taxon>
        <taxon>Vertebrata</taxon>
        <taxon>Euteleostomi</taxon>
        <taxon>Actinopterygii</taxon>
        <taxon>Neopterygii</taxon>
        <taxon>Teleostei</taxon>
        <taxon>Anguilliformes</taxon>
        <taxon>Anguillidae</taxon>
        <taxon>Anguilla</taxon>
    </lineage>
</organism>
<feature type="region of interest" description="Disordered" evidence="1">
    <location>
        <begin position="1"/>
        <end position="28"/>
    </location>
</feature>
<protein>
    <submittedName>
        <fullName evidence="2">Uncharacterized protein</fullName>
    </submittedName>
</protein>
<dbReference type="EMBL" id="GBXM01024396">
    <property type="protein sequence ID" value="JAH84181.1"/>
    <property type="molecule type" value="Transcribed_RNA"/>
</dbReference>
<evidence type="ECO:0000256" key="1">
    <source>
        <dbReference type="SAM" id="MobiDB-lite"/>
    </source>
</evidence>
<accession>A0A0E9W1G8</accession>
<reference evidence="2" key="2">
    <citation type="journal article" date="2015" name="Fish Shellfish Immunol.">
        <title>Early steps in the European eel (Anguilla anguilla)-Vibrio vulnificus interaction in the gills: Role of the RtxA13 toxin.</title>
        <authorList>
            <person name="Callol A."/>
            <person name="Pajuelo D."/>
            <person name="Ebbesson L."/>
            <person name="Teles M."/>
            <person name="MacKenzie S."/>
            <person name="Amaro C."/>
        </authorList>
    </citation>
    <scope>NUCLEOTIDE SEQUENCE</scope>
</reference>
<evidence type="ECO:0000313" key="2">
    <source>
        <dbReference type="EMBL" id="JAH84181.1"/>
    </source>
</evidence>
<dbReference type="AlphaFoldDB" id="A0A0E9W1G8"/>
<name>A0A0E9W1G8_ANGAN</name>
<feature type="compositionally biased region" description="Basic and acidic residues" evidence="1">
    <location>
        <begin position="1"/>
        <end position="10"/>
    </location>
</feature>